<keyword evidence="3" id="KW-1185">Reference proteome</keyword>
<proteinExistence type="predicted"/>
<protein>
    <submittedName>
        <fullName evidence="2">Uncharacterized protein</fullName>
    </submittedName>
</protein>
<accession>A0A9P7N3J8</accession>
<feature type="non-terminal residue" evidence="2">
    <location>
        <position position="1"/>
    </location>
</feature>
<feature type="transmembrane region" description="Helical" evidence="1">
    <location>
        <begin position="37"/>
        <end position="56"/>
    </location>
</feature>
<dbReference type="AlphaFoldDB" id="A0A9P7N3J8"/>
<comment type="caution">
    <text evidence="2">The sequence shown here is derived from an EMBL/GenBank/DDBJ whole genome shotgun (WGS) entry which is preliminary data.</text>
</comment>
<evidence type="ECO:0000256" key="1">
    <source>
        <dbReference type="SAM" id="Phobius"/>
    </source>
</evidence>
<keyword evidence="1" id="KW-0812">Transmembrane</keyword>
<dbReference type="Proteomes" id="UP000748025">
    <property type="component" value="Unassembled WGS sequence"/>
</dbReference>
<keyword evidence="1" id="KW-1133">Transmembrane helix</keyword>
<dbReference type="EMBL" id="SRPW01003999">
    <property type="protein sequence ID" value="KAG5985667.1"/>
    <property type="molecule type" value="Genomic_DNA"/>
</dbReference>
<name>A0A9P7N3J8_9HYPO</name>
<evidence type="ECO:0000313" key="2">
    <source>
        <dbReference type="EMBL" id="KAG5985667.1"/>
    </source>
</evidence>
<evidence type="ECO:0000313" key="3">
    <source>
        <dbReference type="Proteomes" id="UP000748025"/>
    </source>
</evidence>
<sequence>LQAAEIEDIELPSDVETMPHVSHMLLVRDEGKLPPRLIVAFCVGGAFIAVVLFLMCRCARKKPK</sequence>
<reference evidence="2" key="1">
    <citation type="journal article" date="2020" name="bioRxiv">
        <title>Whole genome comparisons of ergot fungi reveals the divergence and evolution of species within the genus Claviceps are the result of varying mechanisms driving genome evolution and host range expansion.</title>
        <authorList>
            <person name="Wyka S.A."/>
            <person name="Mondo S.J."/>
            <person name="Liu M."/>
            <person name="Dettman J."/>
            <person name="Nalam V."/>
            <person name="Broders K.D."/>
        </authorList>
    </citation>
    <scope>NUCLEOTIDE SEQUENCE</scope>
    <source>
        <strain evidence="2">CCC 602</strain>
    </source>
</reference>
<keyword evidence="1" id="KW-0472">Membrane</keyword>
<gene>
    <name evidence="2" type="ORF">E4U43_005949</name>
</gene>
<organism evidence="2 3">
    <name type="scientific">Claviceps pusilla</name>
    <dbReference type="NCBI Taxonomy" id="123648"/>
    <lineage>
        <taxon>Eukaryota</taxon>
        <taxon>Fungi</taxon>
        <taxon>Dikarya</taxon>
        <taxon>Ascomycota</taxon>
        <taxon>Pezizomycotina</taxon>
        <taxon>Sordariomycetes</taxon>
        <taxon>Hypocreomycetidae</taxon>
        <taxon>Hypocreales</taxon>
        <taxon>Clavicipitaceae</taxon>
        <taxon>Claviceps</taxon>
    </lineage>
</organism>